<reference evidence="5" key="1">
    <citation type="submission" date="2022-02" db="EMBL/GenBank/DDBJ databases">
        <title>Vibrio sp. nov, a new bacterium isolated from seawater.</title>
        <authorList>
            <person name="Yuan Y."/>
        </authorList>
    </citation>
    <scope>NUCLEOTIDE SEQUENCE</scope>
    <source>
        <strain evidence="5">ZSDZ65</strain>
    </source>
</reference>
<dbReference type="Proteomes" id="UP001155587">
    <property type="component" value="Unassembled WGS sequence"/>
</dbReference>
<dbReference type="GO" id="GO:0019808">
    <property type="term" value="F:polyamine binding"/>
    <property type="evidence" value="ECO:0007669"/>
    <property type="project" value="InterPro"/>
</dbReference>
<dbReference type="Gene3D" id="3.40.190.10">
    <property type="entry name" value="Periplasmic binding protein-like II"/>
    <property type="match status" value="2"/>
</dbReference>
<dbReference type="EMBL" id="JAKRRY010000042">
    <property type="protein sequence ID" value="MCW8348596.1"/>
    <property type="molecule type" value="Genomic_DNA"/>
</dbReference>
<evidence type="ECO:0000313" key="6">
    <source>
        <dbReference type="Proteomes" id="UP001155587"/>
    </source>
</evidence>
<evidence type="ECO:0000313" key="5">
    <source>
        <dbReference type="EMBL" id="MCW8348596.1"/>
    </source>
</evidence>
<protein>
    <submittedName>
        <fullName evidence="5">Spermidine/putrescine ABC transporter substrate-binding protein</fullName>
    </submittedName>
</protein>
<keyword evidence="2" id="KW-0813">Transport</keyword>
<dbReference type="SUPFAM" id="SSF53850">
    <property type="entry name" value="Periplasmic binding protein-like II"/>
    <property type="match status" value="1"/>
</dbReference>
<comment type="caution">
    <text evidence="5">The sequence shown here is derived from an EMBL/GenBank/DDBJ whole genome shotgun (WGS) entry which is preliminary data.</text>
</comment>
<keyword evidence="3" id="KW-0732">Signal</keyword>
<dbReference type="Pfam" id="PF13416">
    <property type="entry name" value="SBP_bac_8"/>
    <property type="match status" value="1"/>
</dbReference>
<dbReference type="InterPro" id="IPR001188">
    <property type="entry name" value="Sperm_putr-bd"/>
</dbReference>
<keyword evidence="4" id="KW-0574">Periplasm</keyword>
<dbReference type="GO" id="GO:0015846">
    <property type="term" value="P:polyamine transport"/>
    <property type="evidence" value="ECO:0007669"/>
    <property type="project" value="InterPro"/>
</dbReference>
<evidence type="ECO:0000256" key="2">
    <source>
        <dbReference type="ARBA" id="ARBA00022448"/>
    </source>
</evidence>
<keyword evidence="6" id="KW-1185">Reference proteome</keyword>
<evidence type="ECO:0000256" key="1">
    <source>
        <dbReference type="ARBA" id="ARBA00004418"/>
    </source>
</evidence>
<dbReference type="CDD" id="cd13590">
    <property type="entry name" value="PBP2_PotD_PotF_like"/>
    <property type="match status" value="1"/>
</dbReference>
<dbReference type="GO" id="GO:0042597">
    <property type="term" value="C:periplasmic space"/>
    <property type="evidence" value="ECO:0007669"/>
    <property type="project" value="UniProtKB-SubCell"/>
</dbReference>
<dbReference type="RefSeq" id="WP_265677124.1">
    <property type="nucleotide sequence ID" value="NZ_JAKRRY010000042.1"/>
</dbReference>
<dbReference type="PRINTS" id="PR00909">
    <property type="entry name" value="SPERMDNBNDNG"/>
</dbReference>
<gene>
    <name evidence="5" type="ORF">MD535_21650</name>
</gene>
<dbReference type="PANTHER" id="PTHR30222">
    <property type="entry name" value="SPERMIDINE/PUTRESCINE-BINDING PERIPLASMIC PROTEIN"/>
    <property type="match status" value="1"/>
</dbReference>
<proteinExistence type="predicted"/>
<sequence>MNRILSKDASRRLAQVVSLCTLCISSYVFGGHGVISLYNWEAFLADSVKEQLGKKHNVSIEETYFSDEGVRDEVMLSERRHAFDLVVIESVRLQLLAEQGVIAKIPKTLKDELSPNFDSKWSDACGDYGIPYAWGTSGILYRKSAFETPVTSWNDLLHPTKGLKSRIAMYYNPIDAIAIALLSENKDPFSSVNQDLKQAYALLSQQRPLLYTSDYILNYLDSPEKIGNIDIAFGFSGDEFVLNEDVQGEENEWAYVVPEEGTTIWLECLTIPQGTFVSSDLLTVIRFLSNPKIAALNAEESWFSTPNQLALEYVSQDYLSEPSLNPPQSVFEKSFLYRRVTDLGLLLRQRIVEELR</sequence>
<dbReference type="AlphaFoldDB" id="A0A9X3CRS5"/>
<accession>A0A9X3CRS5</accession>
<name>A0A9X3CRS5_9VIBR</name>
<dbReference type="InterPro" id="IPR006059">
    <property type="entry name" value="SBP"/>
</dbReference>
<organism evidence="5 6">
    <name type="scientific">Vibrio qingdaonensis</name>
    <dbReference type="NCBI Taxonomy" id="2829491"/>
    <lineage>
        <taxon>Bacteria</taxon>
        <taxon>Pseudomonadati</taxon>
        <taxon>Pseudomonadota</taxon>
        <taxon>Gammaproteobacteria</taxon>
        <taxon>Vibrionales</taxon>
        <taxon>Vibrionaceae</taxon>
        <taxon>Vibrio</taxon>
    </lineage>
</organism>
<comment type="subcellular location">
    <subcellularLocation>
        <location evidence="1">Periplasm</location>
    </subcellularLocation>
</comment>
<evidence type="ECO:0000256" key="3">
    <source>
        <dbReference type="ARBA" id="ARBA00022729"/>
    </source>
</evidence>
<evidence type="ECO:0000256" key="4">
    <source>
        <dbReference type="ARBA" id="ARBA00022764"/>
    </source>
</evidence>
<dbReference type="PANTHER" id="PTHR30222:SF12">
    <property type="entry name" value="NORSPERMIDINE SENSOR"/>
    <property type="match status" value="1"/>
</dbReference>